<dbReference type="SUPFAM" id="SSF51735">
    <property type="entry name" value="NAD(P)-binding Rossmann-fold domains"/>
    <property type="match status" value="1"/>
</dbReference>
<evidence type="ECO:0008006" key="9">
    <source>
        <dbReference type="Google" id="ProtNLM"/>
    </source>
</evidence>
<dbReference type="InterPro" id="IPR020904">
    <property type="entry name" value="Sc_DH/Rdtase_CS"/>
</dbReference>
<dbReference type="Gene3D" id="3.40.50.720">
    <property type="entry name" value="NAD(P)-binding Rossmann-like Domain"/>
    <property type="match status" value="1"/>
</dbReference>
<dbReference type="EMBL" id="WNWS01000247">
    <property type="protein sequence ID" value="KAE9973263.1"/>
    <property type="molecule type" value="Genomic_DNA"/>
</dbReference>
<evidence type="ECO:0000256" key="3">
    <source>
        <dbReference type="ARBA" id="ARBA00023002"/>
    </source>
</evidence>
<keyword evidence="3" id="KW-0560">Oxidoreductase</keyword>
<sequence>MTGRLAGKTAIITGASSGIGRATALLFAREGASVVCSDLRPDTLCVTTGEVLVPTHETVITSGAKAIYVKCDVKNASEVEALVKKSVEEYGRLDIMVNNAGIGLPKSVPVWEVEEATWDLQQEVNSKSVFLGCKYASKQMISQEPGPSGDRGWIVNTASIVGLVGFAGSLPYCASKHAVAGITKTAALDCAPHRVHVNAVCPGWAHTGLTEPLFAKVDGLAQGIGAMHPFRGLGQPEDIARAVLFLASEDNSWMTGAIMPVDGGYTAQ</sequence>
<dbReference type="GO" id="GO:0016491">
    <property type="term" value="F:oxidoreductase activity"/>
    <property type="evidence" value="ECO:0007669"/>
    <property type="project" value="UniProtKB-KW"/>
</dbReference>
<dbReference type="Proteomes" id="UP000447873">
    <property type="component" value="Unassembled WGS sequence"/>
</dbReference>
<gene>
    <name evidence="5" type="ORF">BLS_002876</name>
    <name evidence="6" type="ORF">EG327_001716</name>
    <name evidence="4" type="ORF">EG328_004491</name>
</gene>
<keyword evidence="8" id="KW-1185">Reference proteome</keyword>
<evidence type="ECO:0000313" key="5">
    <source>
        <dbReference type="EMBL" id="KAE9974875.1"/>
    </source>
</evidence>
<organism evidence="6 8">
    <name type="scientific">Venturia inaequalis</name>
    <name type="common">Apple scab fungus</name>
    <dbReference type="NCBI Taxonomy" id="5025"/>
    <lineage>
        <taxon>Eukaryota</taxon>
        <taxon>Fungi</taxon>
        <taxon>Dikarya</taxon>
        <taxon>Ascomycota</taxon>
        <taxon>Pezizomycotina</taxon>
        <taxon>Dothideomycetes</taxon>
        <taxon>Pleosporomycetidae</taxon>
        <taxon>Venturiales</taxon>
        <taxon>Venturiaceae</taxon>
        <taxon>Venturia</taxon>
    </lineage>
</organism>
<dbReference type="InterPro" id="IPR002347">
    <property type="entry name" value="SDR_fam"/>
</dbReference>
<evidence type="ECO:0000313" key="6">
    <source>
        <dbReference type="EMBL" id="KAE9990204.1"/>
    </source>
</evidence>
<accession>A0A8H3Z958</accession>
<dbReference type="Proteomes" id="UP000490939">
    <property type="component" value="Unassembled WGS sequence"/>
</dbReference>
<dbReference type="Pfam" id="PF13561">
    <property type="entry name" value="adh_short_C2"/>
    <property type="match status" value="1"/>
</dbReference>
<dbReference type="CDD" id="cd05233">
    <property type="entry name" value="SDR_c"/>
    <property type="match status" value="1"/>
</dbReference>
<proteinExistence type="inferred from homology"/>
<comment type="similarity">
    <text evidence="1">Belongs to the short-chain dehydrogenases/reductases (SDR) family.</text>
</comment>
<keyword evidence="2" id="KW-0521">NADP</keyword>
<evidence type="ECO:0000256" key="1">
    <source>
        <dbReference type="ARBA" id="ARBA00006484"/>
    </source>
</evidence>
<dbReference type="Proteomes" id="UP000433883">
    <property type="component" value="Unassembled WGS sequence"/>
</dbReference>
<dbReference type="FunFam" id="3.40.50.720:FF:000084">
    <property type="entry name" value="Short-chain dehydrogenase reductase"/>
    <property type="match status" value="1"/>
</dbReference>
<dbReference type="EMBL" id="WNWR01000148">
    <property type="protein sequence ID" value="KAE9990204.1"/>
    <property type="molecule type" value="Genomic_DNA"/>
</dbReference>
<evidence type="ECO:0000256" key="2">
    <source>
        <dbReference type="ARBA" id="ARBA00022857"/>
    </source>
</evidence>
<evidence type="ECO:0000313" key="8">
    <source>
        <dbReference type="Proteomes" id="UP000490939"/>
    </source>
</evidence>
<comment type="caution">
    <text evidence="6">The sequence shown here is derived from an EMBL/GenBank/DDBJ whole genome shotgun (WGS) entry which is preliminary data.</text>
</comment>
<dbReference type="PRINTS" id="PR00081">
    <property type="entry name" value="GDHRDH"/>
</dbReference>
<evidence type="ECO:0000313" key="4">
    <source>
        <dbReference type="EMBL" id="KAE9973263.1"/>
    </source>
</evidence>
<reference evidence="6 8" key="1">
    <citation type="submission" date="2019-07" db="EMBL/GenBank/DDBJ databases">
        <title>Venturia inaequalis Genome Resource.</title>
        <authorList>
            <person name="Lichtner F.J."/>
        </authorList>
    </citation>
    <scope>NUCLEOTIDE SEQUENCE [LARGE SCALE GENOMIC DNA]</scope>
    <source>
        <strain evidence="4 7">120213</strain>
        <strain evidence="5">Bline_iso_100314</strain>
        <strain evidence="6 8">DMI_063113</strain>
    </source>
</reference>
<protein>
    <recommendedName>
        <fullName evidence="9">NAD(P)-binding protein</fullName>
    </recommendedName>
</protein>
<dbReference type="PRINTS" id="PR00080">
    <property type="entry name" value="SDRFAMILY"/>
</dbReference>
<dbReference type="AlphaFoldDB" id="A0A8H3Z958"/>
<dbReference type="PROSITE" id="PS00061">
    <property type="entry name" value="ADH_SHORT"/>
    <property type="match status" value="1"/>
</dbReference>
<name>A0A8H3Z958_VENIN</name>
<dbReference type="EMBL" id="WNWQ01000193">
    <property type="protein sequence ID" value="KAE9974875.1"/>
    <property type="molecule type" value="Genomic_DNA"/>
</dbReference>
<evidence type="ECO:0000313" key="7">
    <source>
        <dbReference type="Proteomes" id="UP000447873"/>
    </source>
</evidence>
<dbReference type="NCBIfam" id="NF005559">
    <property type="entry name" value="PRK07231.1"/>
    <property type="match status" value="1"/>
</dbReference>
<dbReference type="PANTHER" id="PTHR24321">
    <property type="entry name" value="DEHYDROGENASES, SHORT CHAIN"/>
    <property type="match status" value="1"/>
</dbReference>
<dbReference type="InterPro" id="IPR036291">
    <property type="entry name" value="NAD(P)-bd_dom_sf"/>
</dbReference>
<dbReference type="PANTHER" id="PTHR24321:SF8">
    <property type="entry name" value="ESTRADIOL 17-BETA-DEHYDROGENASE 8-RELATED"/>
    <property type="match status" value="1"/>
</dbReference>